<reference evidence="3 4" key="1">
    <citation type="submission" date="2019-07" db="EMBL/GenBank/DDBJ databases">
        <title>Description of 53C-WASEF.</title>
        <authorList>
            <person name="Pitt A."/>
            <person name="Hahn M.W."/>
        </authorList>
    </citation>
    <scope>NUCLEOTIDE SEQUENCE [LARGE SCALE GENOMIC DNA]</scope>
    <source>
        <strain evidence="3 4">53C-WASEF</strain>
    </source>
</reference>
<gene>
    <name evidence="3" type="ORF">FPL22_17520</name>
</gene>
<dbReference type="RefSeq" id="WP_144354341.1">
    <property type="nucleotide sequence ID" value="NZ_CBCRVV010000028.1"/>
</dbReference>
<proteinExistence type="predicted"/>
<name>A0A556QDK5_9BACT</name>
<protein>
    <recommendedName>
        <fullName evidence="5">Tetratricopeptide repeat protein</fullName>
    </recommendedName>
</protein>
<keyword evidence="2" id="KW-0732">Signal</keyword>
<feature type="region of interest" description="Disordered" evidence="1">
    <location>
        <begin position="809"/>
        <end position="843"/>
    </location>
</feature>
<accession>A0A556QDK5</accession>
<dbReference type="Proteomes" id="UP000315648">
    <property type="component" value="Unassembled WGS sequence"/>
</dbReference>
<feature type="chain" id="PRO_5021999008" description="Tetratricopeptide repeat protein" evidence="2">
    <location>
        <begin position="32"/>
        <end position="1505"/>
    </location>
</feature>
<feature type="region of interest" description="Disordered" evidence="1">
    <location>
        <begin position="1447"/>
        <end position="1473"/>
    </location>
</feature>
<evidence type="ECO:0000313" key="3">
    <source>
        <dbReference type="EMBL" id="TSJ74742.1"/>
    </source>
</evidence>
<feature type="signal peptide" evidence="2">
    <location>
        <begin position="1"/>
        <end position="31"/>
    </location>
</feature>
<keyword evidence="4" id="KW-1185">Reference proteome</keyword>
<organism evidence="3 4">
    <name type="scientific">Rariglobus hedericola</name>
    <dbReference type="NCBI Taxonomy" id="2597822"/>
    <lineage>
        <taxon>Bacteria</taxon>
        <taxon>Pseudomonadati</taxon>
        <taxon>Verrucomicrobiota</taxon>
        <taxon>Opitutia</taxon>
        <taxon>Opitutales</taxon>
        <taxon>Opitutaceae</taxon>
        <taxon>Rariglobus</taxon>
    </lineage>
</organism>
<evidence type="ECO:0008006" key="5">
    <source>
        <dbReference type="Google" id="ProtNLM"/>
    </source>
</evidence>
<sequence>MSFRFLSGIRFVASIVFVAAVATGVCAPATAAATSPSANIAEFQTQLEAALAKDDLETAWLALRNWTDAKPNDPVARLFEAELYVRLGAPAAAIGSARKGLSASAEPALTPAQRRALLALKAQAHTAVEEPAASWAAYSELLKNPSADKADNITQIARRARWDAFIRFNEAAVWDRLLSRAAAKASAPDAPLSAQIELARWLTAAGSTDAAANHLKKQLAAHPESAELRNALAHQVLLRTAEISKFDLVRFVERNREDLALVSGKRTGFAGELLTAIEASAAVETTSKVERKVPPDLLKFVKEFLQTAKTRHATFIKDYTKQTQTLTALADNFRALREEADYNLSVPTDTWTKWEADVRGPYNALGPVYTNLKRFDDLCQFLVQQLDARETAQPADAPIIKNLKAELAAMIDETNKDNALSIGENLLFFTAGDVVFAREQRAKSEARALLDAAKTPADVLVATDAALLAGDKSSATLRRRHATALELKNLNEALFSGARAFVREWVGPETGLDRELEPDTQALLVSLETLAAQVDAEVASAAASWQSADPARAFEQLDHALTANPAHAAGWMLRWQWASQARDENSASIALQHWWRLDSIETLNTSAAFATATSAGSWDLLFSLADNRIANDPTDIEAHLFRTFAAIACDRLAVAQSSLPLLEVSLDSATGKLVASILAELSNAPVDKKKSALSSANELLVTPQKPAGTELWSVYQTHLLGANAGPNALPGISSATAHAELLAGRLSPTDYSQRVRGTPEEPASKWLSALIARKAGPSEKTTTLLADAARDTSLPLVFRVIAQRQAMLDRGESPAPSLRRGDSFFPDPKATAADKTGFGSAPGQEVALTGPLDLGAWPMERPLRLRGITDSAAKFTSTKAPDFAFTKNEKTARWNRNPKKKTPPTRLWEFRDLALSGTFKRLDEMISKQKFAGSLILDGSNLRLNSVALQLPGVARLNNASGAISYILQTPDSVMILNDVDISIFQAEVSGRLNINRGQLKHTGAITVHTTGSLDVSDVSLTGKLPWATQPGARSSLKNVVAINNSTWPATLPAGWSLQNTRIVGPVEKAAKAVIALPAPNTAELWVLAAPGTAPTATFATLDELQAALDTSAPGSVLALAPGKHRLRSPLIMPPGITITGTGSEIGVSRGFSNVFVFRGPGASSLRAVTALVDEVPGPGGSIYSDMTPKTALHLDEGTWVFVSRGNFYNWSSHVHTAFVVMPGAQLDLAETTMAGKERVEPRGIVRNDKVPAKSLSGLREIVARRTREDLWARAALQFTQRFDAARTAGEREGITRVYVRQIAEAGKLTGSTTAQNTRQIATPLAPRMAKFPVEVGSLNGLVWGAGDPDAAILREVYGPTVLGYLNQFSKAFTIAQDAGKVQEVETALSFLLAYPAGSENYGPAMNAFKRGLTVGQFEAQMIADKKAAADLAAALARQREQDARYASQYPSTYRASSTRSSGSSYSAPTYSAPPLAPAWKPSESYQMQVYRHNLDVQISRAVGR</sequence>
<comment type="caution">
    <text evidence="3">The sequence shown here is derived from an EMBL/GenBank/DDBJ whole genome shotgun (WGS) entry which is preliminary data.</text>
</comment>
<evidence type="ECO:0000256" key="2">
    <source>
        <dbReference type="SAM" id="SignalP"/>
    </source>
</evidence>
<feature type="compositionally biased region" description="Low complexity" evidence="1">
    <location>
        <begin position="1450"/>
        <end position="1473"/>
    </location>
</feature>
<dbReference type="EMBL" id="VMBG01000005">
    <property type="protein sequence ID" value="TSJ74742.1"/>
    <property type="molecule type" value="Genomic_DNA"/>
</dbReference>
<evidence type="ECO:0000256" key="1">
    <source>
        <dbReference type="SAM" id="MobiDB-lite"/>
    </source>
</evidence>
<dbReference type="InterPro" id="IPR011050">
    <property type="entry name" value="Pectin_lyase_fold/virulence"/>
</dbReference>
<evidence type="ECO:0000313" key="4">
    <source>
        <dbReference type="Proteomes" id="UP000315648"/>
    </source>
</evidence>
<dbReference type="SUPFAM" id="SSF51126">
    <property type="entry name" value="Pectin lyase-like"/>
    <property type="match status" value="1"/>
</dbReference>